<comment type="cofactor">
    <cofactor evidence="12">
        <name>Mn(2+)</name>
        <dbReference type="ChEBI" id="CHEBI:29035"/>
    </cofactor>
    <text evidence="12">Binds 2 manganese ions per subunit.</text>
</comment>
<dbReference type="PROSITE" id="PS51409">
    <property type="entry name" value="ARGINASE_2"/>
    <property type="match status" value="1"/>
</dbReference>
<gene>
    <name evidence="13" type="ORF">KSZ_47640</name>
</gene>
<dbReference type="InterPro" id="IPR023696">
    <property type="entry name" value="Ureohydrolase_dom_sf"/>
</dbReference>
<dbReference type="PANTHER" id="PTHR43782">
    <property type="entry name" value="ARGINASE"/>
    <property type="match status" value="1"/>
</dbReference>
<accession>A0ABQ3VLR9</accession>
<dbReference type="NCBIfam" id="TIGR01229">
    <property type="entry name" value="rocF_arginase"/>
    <property type="match status" value="1"/>
</dbReference>
<evidence type="ECO:0000256" key="3">
    <source>
        <dbReference type="ARBA" id="ARBA00018123"/>
    </source>
</evidence>
<evidence type="ECO:0000256" key="9">
    <source>
        <dbReference type="NCBIfam" id="TIGR01229"/>
    </source>
</evidence>
<dbReference type="EC" id="3.5.3.1" evidence="2 9"/>
<evidence type="ECO:0000256" key="11">
    <source>
        <dbReference type="RuleBase" id="RU003684"/>
    </source>
</evidence>
<proteinExistence type="inferred from homology"/>
<dbReference type="EMBL" id="BNJJ01000014">
    <property type="protein sequence ID" value="GHO86758.1"/>
    <property type="molecule type" value="Genomic_DNA"/>
</dbReference>
<keyword evidence="5 12" id="KW-0479">Metal-binding</keyword>
<evidence type="ECO:0000256" key="8">
    <source>
        <dbReference type="ARBA" id="ARBA00047391"/>
    </source>
</evidence>
<reference evidence="13 14" key="1">
    <citation type="journal article" date="2021" name="Int. J. Syst. Evol. Microbiol.">
        <title>Reticulibacter mediterranei gen. nov., sp. nov., within the new family Reticulibacteraceae fam. nov., and Ktedonospora formicarum gen. nov., sp. nov., Ktedonobacter robiniae sp. nov., Dictyobacter formicarum sp. nov. and Dictyobacter arantiisoli sp. nov., belonging to the class Ktedonobacteria.</title>
        <authorList>
            <person name="Yabe S."/>
            <person name="Zheng Y."/>
            <person name="Wang C.M."/>
            <person name="Sakai Y."/>
            <person name="Abe K."/>
            <person name="Yokota A."/>
            <person name="Donadio S."/>
            <person name="Cavaletti L."/>
            <person name="Monciardini P."/>
        </authorList>
    </citation>
    <scope>NUCLEOTIDE SEQUENCE [LARGE SCALE GENOMIC DNA]</scope>
    <source>
        <strain evidence="13 14">SOSP1-9</strain>
    </source>
</reference>
<evidence type="ECO:0000256" key="7">
    <source>
        <dbReference type="ARBA" id="ARBA00023211"/>
    </source>
</evidence>
<dbReference type="SUPFAM" id="SSF52768">
    <property type="entry name" value="Arginase/deacetylase"/>
    <property type="match status" value="1"/>
</dbReference>
<evidence type="ECO:0000313" key="14">
    <source>
        <dbReference type="Proteomes" id="UP000635565"/>
    </source>
</evidence>
<protein>
    <recommendedName>
        <fullName evidence="3 9">Arginase</fullName>
        <ecNumber evidence="2 9">3.5.3.1</ecNumber>
    </recommendedName>
</protein>
<comment type="catalytic activity">
    <reaction evidence="8 12">
        <text>L-arginine + H2O = urea + L-ornithine</text>
        <dbReference type="Rhea" id="RHEA:20569"/>
        <dbReference type="ChEBI" id="CHEBI:15377"/>
        <dbReference type="ChEBI" id="CHEBI:16199"/>
        <dbReference type="ChEBI" id="CHEBI:32682"/>
        <dbReference type="ChEBI" id="CHEBI:46911"/>
        <dbReference type="EC" id="3.5.3.1"/>
    </reaction>
</comment>
<dbReference type="PANTHER" id="PTHR43782:SF3">
    <property type="entry name" value="ARGINASE"/>
    <property type="match status" value="1"/>
</dbReference>
<dbReference type="PRINTS" id="PR00116">
    <property type="entry name" value="ARGINASE"/>
</dbReference>
<evidence type="ECO:0000256" key="10">
    <source>
        <dbReference type="PROSITE-ProRule" id="PRU00742"/>
    </source>
</evidence>
<keyword evidence="7 12" id="KW-0464">Manganese</keyword>
<dbReference type="PROSITE" id="PS01053">
    <property type="entry name" value="ARGINASE_1"/>
    <property type="match status" value="1"/>
</dbReference>
<evidence type="ECO:0000256" key="5">
    <source>
        <dbReference type="ARBA" id="ARBA00022723"/>
    </source>
</evidence>
<evidence type="ECO:0000256" key="1">
    <source>
        <dbReference type="ARBA" id="ARBA00005098"/>
    </source>
</evidence>
<dbReference type="InterPro" id="IPR006035">
    <property type="entry name" value="Ureohydrolase"/>
</dbReference>
<keyword evidence="4 12" id="KW-0056">Arginine metabolism</keyword>
<comment type="caution">
    <text evidence="13">The sequence shown here is derived from an EMBL/GenBank/DDBJ whole genome shotgun (WGS) entry which is preliminary data.</text>
</comment>
<evidence type="ECO:0000256" key="6">
    <source>
        <dbReference type="ARBA" id="ARBA00022801"/>
    </source>
</evidence>
<dbReference type="InterPro" id="IPR014033">
    <property type="entry name" value="Arginase"/>
</dbReference>
<dbReference type="CDD" id="cd09989">
    <property type="entry name" value="Arginase"/>
    <property type="match status" value="1"/>
</dbReference>
<evidence type="ECO:0000256" key="12">
    <source>
        <dbReference type="RuleBase" id="RU361159"/>
    </source>
</evidence>
<dbReference type="PIRSF" id="PIRSF036979">
    <property type="entry name" value="Arginase"/>
    <property type="match status" value="1"/>
</dbReference>
<dbReference type="Pfam" id="PF00491">
    <property type="entry name" value="Arginase"/>
    <property type="match status" value="1"/>
</dbReference>
<dbReference type="InterPro" id="IPR020855">
    <property type="entry name" value="Ureohydrolase_Mn_BS"/>
</dbReference>
<organism evidence="13 14">
    <name type="scientific">Dictyobacter formicarum</name>
    <dbReference type="NCBI Taxonomy" id="2778368"/>
    <lineage>
        <taxon>Bacteria</taxon>
        <taxon>Bacillati</taxon>
        <taxon>Chloroflexota</taxon>
        <taxon>Ktedonobacteria</taxon>
        <taxon>Ktedonobacterales</taxon>
        <taxon>Dictyobacteraceae</taxon>
        <taxon>Dictyobacter</taxon>
    </lineage>
</organism>
<evidence type="ECO:0000313" key="13">
    <source>
        <dbReference type="EMBL" id="GHO86758.1"/>
    </source>
</evidence>
<evidence type="ECO:0000256" key="2">
    <source>
        <dbReference type="ARBA" id="ARBA00012168"/>
    </source>
</evidence>
<comment type="pathway">
    <text evidence="1">Nitrogen metabolism; urea cycle; L-ornithine and urea from L-arginine: step 1/1.</text>
</comment>
<evidence type="ECO:0000256" key="4">
    <source>
        <dbReference type="ARBA" id="ARBA00022503"/>
    </source>
</evidence>
<dbReference type="Proteomes" id="UP000635565">
    <property type="component" value="Unassembled WGS sequence"/>
</dbReference>
<keyword evidence="14" id="KW-1185">Reference proteome</keyword>
<dbReference type="Gene3D" id="3.40.800.10">
    <property type="entry name" value="Ureohydrolase domain"/>
    <property type="match status" value="1"/>
</dbReference>
<keyword evidence="6 11" id="KW-0378">Hydrolase</keyword>
<comment type="similarity">
    <text evidence="10 11">Belongs to the arginase family.</text>
</comment>
<name>A0ABQ3VLR9_9CHLR</name>
<sequence>MYYFISEQYRQRSMANRGEIFPMRIRVIGAPIDLGADRRGVDIGPRAIRYAGLIDQLHRLGHSVNDVGNINIPLPENQPTGNPRLKYLEPITNLAVELSDMVSDALQSEEFPLILGGDHSMSLGSISGVARVHKDVGVIWVDAHADFNVEGTTPSGNIHGMILAALAGIGNEHLVNVGGWAPKIDKNKIVIVGARDLDTGEQELLRKHNIHVFTMSDLDRRGISYVMQQAIEIAGANNGPIHLSLDMDSLDPREAPGVGTPVRGGLSYREAHFAMEMIAETQRMVSMDVVEVNSILDRENTTAQLAVELTLSALGKKIL</sequence>